<dbReference type="GO" id="GO:0102559">
    <property type="term" value="F:peptide chain release factor N(5)-glutamine methyltransferase activity"/>
    <property type="evidence" value="ECO:0007669"/>
    <property type="project" value="UniProtKB-EC"/>
</dbReference>
<comment type="caution">
    <text evidence="8">The sequence shown here is derived from an EMBL/GenBank/DDBJ whole genome shotgun (WGS) entry which is preliminary data.</text>
</comment>
<evidence type="ECO:0000256" key="5">
    <source>
        <dbReference type="HAMAP-Rule" id="MF_02126"/>
    </source>
</evidence>
<dbReference type="EMBL" id="JAMXMC010000005">
    <property type="protein sequence ID" value="MCO5976884.1"/>
    <property type="molecule type" value="Genomic_DNA"/>
</dbReference>
<feature type="binding site" evidence="5">
    <location>
        <position position="170"/>
    </location>
    <ligand>
        <name>S-adenosyl-L-methionine</name>
        <dbReference type="ChEBI" id="CHEBI:59789"/>
    </ligand>
</feature>
<dbReference type="Pfam" id="PF17827">
    <property type="entry name" value="PrmC_N"/>
    <property type="match status" value="1"/>
</dbReference>
<evidence type="ECO:0000259" key="7">
    <source>
        <dbReference type="Pfam" id="PF17827"/>
    </source>
</evidence>
<keyword evidence="1 5" id="KW-0489">Methyltransferase</keyword>
<dbReference type="HAMAP" id="MF_02126">
    <property type="entry name" value="RF_methyltr_PrmC"/>
    <property type="match status" value="1"/>
</dbReference>
<comment type="similarity">
    <text evidence="5">Belongs to the protein N5-glutamine methyltransferase family. PrmC subfamily.</text>
</comment>
<sequence>MSQALTVAQALRQALQAGIDRVDAHLLLGHVLQHDRSWLIAHDDAPLPTGEQQRFEALVQRRLDGEPVAYLLGEREFHGLRLQVSPAVLVPRPDTEVLVDWALECLVGMAATSPRVIDLGTGSGAIALALRHRWPAADVTALDASADALAVARTNAERLALPVRFLQSDWWQAVAGKTFDLAVSNPPYIAGDDPHLPALRHEPRQALTPEGDGLDALRALVRDAPSHLRPEAWLLFEHGWDQAKAVRSLLAEAGFRDVQTRQDLAGVDRCTGGRWPARAERDLA</sequence>
<dbReference type="Pfam" id="PF05175">
    <property type="entry name" value="MTS"/>
    <property type="match status" value="1"/>
</dbReference>
<dbReference type="InterPro" id="IPR050320">
    <property type="entry name" value="N5-glutamine_MTase"/>
</dbReference>
<feature type="binding site" evidence="5">
    <location>
        <position position="185"/>
    </location>
    <ligand>
        <name>S-adenosyl-L-methionine</name>
        <dbReference type="ChEBI" id="CHEBI:59789"/>
    </ligand>
</feature>
<comment type="function">
    <text evidence="5">Methylates the class 1 translation termination release factors RF1/PrfA and RF2/PrfB on the glutamine residue of the universally conserved GGQ motif.</text>
</comment>
<dbReference type="InterPro" id="IPR040758">
    <property type="entry name" value="PrmC_N"/>
</dbReference>
<feature type="domain" description="Release factor glutamine methyltransferase N-terminal" evidence="7">
    <location>
        <begin position="10"/>
        <end position="73"/>
    </location>
</feature>
<dbReference type="InterPro" id="IPR029063">
    <property type="entry name" value="SAM-dependent_MTases_sf"/>
</dbReference>
<evidence type="ECO:0000256" key="2">
    <source>
        <dbReference type="ARBA" id="ARBA00022679"/>
    </source>
</evidence>
<evidence type="ECO:0000259" key="6">
    <source>
        <dbReference type="Pfam" id="PF05175"/>
    </source>
</evidence>
<evidence type="ECO:0000313" key="9">
    <source>
        <dbReference type="Proteomes" id="UP001204851"/>
    </source>
</evidence>
<accession>A0ABT1BKZ7</accession>
<dbReference type="PROSITE" id="PS00092">
    <property type="entry name" value="N6_MTASE"/>
    <property type="match status" value="1"/>
</dbReference>
<dbReference type="Proteomes" id="UP001204851">
    <property type="component" value="Unassembled WGS sequence"/>
</dbReference>
<dbReference type="RefSeq" id="WP_252769393.1">
    <property type="nucleotide sequence ID" value="NZ_JAMXMC010000005.1"/>
</dbReference>
<feature type="binding site" evidence="5">
    <location>
        <begin position="185"/>
        <end position="188"/>
    </location>
    <ligand>
        <name>substrate</name>
    </ligand>
</feature>
<dbReference type="InterPro" id="IPR002052">
    <property type="entry name" value="DNA_methylase_N6_adenine_CS"/>
</dbReference>
<dbReference type="NCBIfam" id="TIGR00536">
    <property type="entry name" value="hemK_fam"/>
    <property type="match status" value="1"/>
</dbReference>
<evidence type="ECO:0000256" key="1">
    <source>
        <dbReference type="ARBA" id="ARBA00022603"/>
    </source>
</evidence>
<dbReference type="PANTHER" id="PTHR18895">
    <property type="entry name" value="HEMK METHYLTRANSFERASE"/>
    <property type="match status" value="1"/>
</dbReference>
<comment type="catalytic activity">
    <reaction evidence="4 5">
        <text>L-glutaminyl-[peptide chain release factor] + S-adenosyl-L-methionine = N(5)-methyl-L-glutaminyl-[peptide chain release factor] + S-adenosyl-L-homocysteine + H(+)</text>
        <dbReference type="Rhea" id="RHEA:42896"/>
        <dbReference type="Rhea" id="RHEA-COMP:10271"/>
        <dbReference type="Rhea" id="RHEA-COMP:10272"/>
        <dbReference type="ChEBI" id="CHEBI:15378"/>
        <dbReference type="ChEBI" id="CHEBI:30011"/>
        <dbReference type="ChEBI" id="CHEBI:57856"/>
        <dbReference type="ChEBI" id="CHEBI:59789"/>
        <dbReference type="ChEBI" id="CHEBI:61891"/>
        <dbReference type="EC" id="2.1.1.297"/>
    </reaction>
</comment>
<dbReference type="SUPFAM" id="SSF53335">
    <property type="entry name" value="S-adenosyl-L-methionine-dependent methyltransferases"/>
    <property type="match status" value="1"/>
</dbReference>
<dbReference type="InterPro" id="IPR019874">
    <property type="entry name" value="RF_methyltr_PrmC"/>
</dbReference>
<dbReference type="CDD" id="cd02440">
    <property type="entry name" value="AdoMet_MTases"/>
    <property type="match status" value="1"/>
</dbReference>
<dbReference type="GO" id="GO:0032259">
    <property type="term" value="P:methylation"/>
    <property type="evidence" value="ECO:0007669"/>
    <property type="project" value="UniProtKB-KW"/>
</dbReference>
<keyword evidence="9" id="KW-1185">Reference proteome</keyword>
<evidence type="ECO:0000256" key="3">
    <source>
        <dbReference type="ARBA" id="ARBA00022691"/>
    </source>
</evidence>
<proteinExistence type="inferred from homology"/>
<reference evidence="8 9" key="1">
    <citation type="submission" date="2022-06" db="EMBL/GenBank/DDBJ databases">
        <title>Ideonella sp. NS12-5 Genome sequencing and assembly.</title>
        <authorList>
            <person name="Jung Y."/>
        </authorList>
    </citation>
    <scope>NUCLEOTIDE SEQUENCE [LARGE SCALE GENOMIC DNA]</scope>
    <source>
        <strain evidence="8 9">NS12-5</strain>
    </source>
</reference>
<dbReference type="EC" id="2.1.1.297" evidence="5"/>
<keyword evidence="3 5" id="KW-0949">S-adenosyl-L-methionine</keyword>
<feature type="binding site" evidence="5">
    <location>
        <begin position="120"/>
        <end position="124"/>
    </location>
    <ligand>
        <name>S-adenosyl-L-methionine</name>
        <dbReference type="ChEBI" id="CHEBI:59789"/>
    </ligand>
</feature>
<gene>
    <name evidence="5 8" type="primary">prmC</name>
    <name evidence="8" type="ORF">M0L44_09200</name>
</gene>
<dbReference type="PANTHER" id="PTHR18895:SF74">
    <property type="entry name" value="MTRF1L RELEASE FACTOR GLUTAMINE METHYLTRANSFERASE"/>
    <property type="match status" value="1"/>
</dbReference>
<dbReference type="Gene3D" id="1.10.8.10">
    <property type="entry name" value="DNA helicase RuvA subunit, C-terminal domain"/>
    <property type="match status" value="1"/>
</dbReference>
<dbReference type="InterPro" id="IPR007848">
    <property type="entry name" value="Small_mtfrase_dom"/>
</dbReference>
<feature type="binding site" evidence="5">
    <location>
        <position position="143"/>
    </location>
    <ligand>
        <name>S-adenosyl-L-methionine</name>
        <dbReference type="ChEBI" id="CHEBI:59789"/>
    </ligand>
</feature>
<name>A0ABT1BKZ7_9BURK</name>
<evidence type="ECO:0000256" key="4">
    <source>
        <dbReference type="ARBA" id="ARBA00048391"/>
    </source>
</evidence>
<organism evidence="8 9">
    <name type="scientific">Ideonella oryzae</name>
    <dbReference type="NCBI Taxonomy" id="2937441"/>
    <lineage>
        <taxon>Bacteria</taxon>
        <taxon>Pseudomonadati</taxon>
        <taxon>Pseudomonadota</taxon>
        <taxon>Betaproteobacteria</taxon>
        <taxon>Burkholderiales</taxon>
        <taxon>Sphaerotilaceae</taxon>
        <taxon>Ideonella</taxon>
    </lineage>
</organism>
<feature type="domain" description="Methyltransferase small" evidence="6">
    <location>
        <begin position="112"/>
        <end position="195"/>
    </location>
</feature>
<dbReference type="InterPro" id="IPR004556">
    <property type="entry name" value="HemK-like"/>
</dbReference>
<dbReference type="NCBIfam" id="TIGR03534">
    <property type="entry name" value="RF_mod_PrmC"/>
    <property type="match status" value="1"/>
</dbReference>
<keyword evidence="2 5" id="KW-0808">Transferase</keyword>
<dbReference type="Gene3D" id="3.40.50.150">
    <property type="entry name" value="Vaccinia Virus protein VP39"/>
    <property type="match status" value="1"/>
</dbReference>
<protein>
    <recommendedName>
        <fullName evidence="5">Release factor glutamine methyltransferase</fullName>
        <shortName evidence="5">RF MTase</shortName>
        <ecNumber evidence="5">2.1.1.297</ecNumber>
    </recommendedName>
    <alternativeName>
        <fullName evidence="5">N5-glutamine methyltransferase PrmC</fullName>
    </alternativeName>
    <alternativeName>
        <fullName evidence="5">Protein-(glutamine-N5) MTase PrmC</fullName>
    </alternativeName>
    <alternativeName>
        <fullName evidence="5">Protein-glutamine N-methyltransferase PrmC</fullName>
    </alternativeName>
</protein>
<evidence type="ECO:0000313" key="8">
    <source>
        <dbReference type="EMBL" id="MCO5976884.1"/>
    </source>
</evidence>